<dbReference type="EMBL" id="JXXK01000002">
    <property type="protein sequence ID" value="KJF41216.1"/>
    <property type="molecule type" value="Genomic_DNA"/>
</dbReference>
<evidence type="ECO:0000256" key="1">
    <source>
        <dbReference type="ARBA" id="ARBA00022741"/>
    </source>
</evidence>
<dbReference type="InterPro" id="IPR041451">
    <property type="entry name" value="RecD2_SH13"/>
</dbReference>
<evidence type="ECO:0000259" key="4">
    <source>
        <dbReference type="Pfam" id="PF14490"/>
    </source>
</evidence>
<dbReference type="PANTHER" id="PTHR43788">
    <property type="entry name" value="DNA2/NAM7 HELICASE FAMILY MEMBER"/>
    <property type="match status" value="1"/>
</dbReference>
<protein>
    <recommendedName>
        <fullName evidence="8">AAA family ATPase</fullName>
    </recommendedName>
</protein>
<feature type="domain" description="UvrD-like helicase C-terminal" evidence="3">
    <location>
        <begin position="609"/>
        <end position="656"/>
    </location>
</feature>
<dbReference type="CDD" id="cd18809">
    <property type="entry name" value="SF1_C_RecD"/>
    <property type="match status" value="1"/>
</dbReference>
<comment type="caution">
    <text evidence="6">The sequence shown here is derived from an EMBL/GenBank/DDBJ whole genome shotgun (WGS) entry which is preliminary data.</text>
</comment>
<dbReference type="Gene3D" id="1.10.10.2220">
    <property type="match status" value="1"/>
</dbReference>
<evidence type="ECO:0000259" key="3">
    <source>
        <dbReference type="Pfam" id="PF13538"/>
    </source>
</evidence>
<evidence type="ECO:0000313" key="7">
    <source>
        <dbReference type="Proteomes" id="UP000032483"/>
    </source>
</evidence>
<gene>
    <name evidence="6" type="ORF">TQ39_03190</name>
</gene>
<dbReference type="Pfam" id="PF13538">
    <property type="entry name" value="UvrD_C_2"/>
    <property type="match status" value="1"/>
</dbReference>
<accession>A0A0D8J3Y6</accession>
<dbReference type="GO" id="GO:0003678">
    <property type="term" value="F:DNA helicase activity"/>
    <property type="evidence" value="ECO:0007669"/>
    <property type="project" value="UniProtKB-ARBA"/>
</dbReference>
<evidence type="ECO:0000256" key="2">
    <source>
        <dbReference type="ARBA" id="ARBA00022840"/>
    </source>
</evidence>
<sequence>MQQLTVGQEYDVEAELVFNKKYKSYQYKPYVVISKRPSTREEQEKFLHALLTNSQANALISAYPNIVNEIIEGTDNVDLQNVKGIGYATYERIKDMVLSNYVISDILSLLQPLGVSYKMIQKLLSGEPNPSLLKAQLLDNPYIMTRIRGLGFKRVDGLALKLNPQIIDSPKRAIAFVKWFLNESAETDGNTWVTVDVLEQAAKDNIPECKDAYCRLISQERQSEMLLHFDGAKVGLKRYFELETGIYDILKEIDSYSDDWNLDAEDAVGEAEHDLGFTFTEEQRAAVRSALNRNFSCICGFAGTGKSTLLNAIVKAYKYKTVSCCALSAKAAQRIVEATGHEASTIHRLLGWNGKSFIHDNNNPLAADVVILDEASMVNVELFYDLIRAVKPGGRLIVCGDNRQLPPIGAGNVFSDVLDKTNVFNILMLTKVMRQALDSGILMDANKIRMGINPIKEPELKIVSGKREDMVYMFRDSNEAIQNIAIKTFLSTAEREGADNVVIVVPRKKDCPNSTTVMNKIIQDELLPASEHKEHIDYGTKTFRIGSKVIQRENNYDKNVFNGETGYVTSIFEDGEGDERTQCFTVEYSSGGDKKLITYKRSEMGQVELAYVLTVHLAQGSGYKTVIVAIDTTHYILLDSCLLYTALTRSKERCLLLAQPKAFLRCIHNNNSISRQTWLKLM</sequence>
<organism evidence="6 7">
    <name type="scientific">Ruthenibacterium lactatiformans</name>
    <dbReference type="NCBI Taxonomy" id="1550024"/>
    <lineage>
        <taxon>Bacteria</taxon>
        <taxon>Bacillati</taxon>
        <taxon>Bacillota</taxon>
        <taxon>Clostridia</taxon>
        <taxon>Eubacteriales</taxon>
        <taxon>Oscillospiraceae</taxon>
        <taxon>Ruthenibacterium</taxon>
    </lineage>
</organism>
<dbReference type="SUPFAM" id="SSF52540">
    <property type="entry name" value="P-loop containing nucleoside triphosphate hydrolases"/>
    <property type="match status" value="1"/>
</dbReference>
<dbReference type="InterPro" id="IPR027785">
    <property type="entry name" value="UvrD-like_helicase_C"/>
</dbReference>
<keyword evidence="1" id="KW-0547">Nucleotide-binding</keyword>
<dbReference type="Pfam" id="PF13604">
    <property type="entry name" value="AAA_30"/>
    <property type="match status" value="1"/>
</dbReference>
<keyword evidence="2" id="KW-0067">ATP-binding</keyword>
<dbReference type="InterPro" id="IPR027417">
    <property type="entry name" value="P-loop_NTPase"/>
</dbReference>
<dbReference type="PANTHER" id="PTHR43788:SF6">
    <property type="entry name" value="DNA HELICASE B"/>
    <property type="match status" value="1"/>
</dbReference>
<evidence type="ECO:0000259" key="5">
    <source>
        <dbReference type="Pfam" id="PF18335"/>
    </source>
</evidence>
<evidence type="ECO:0008006" key="8">
    <source>
        <dbReference type="Google" id="ProtNLM"/>
    </source>
</evidence>
<dbReference type="Pfam" id="PF18335">
    <property type="entry name" value="SH3_13"/>
    <property type="match status" value="1"/>
</dbReference>
<dbReference type="CDD" id="cd17933">
    <property type="entry name" value="DEXSc_RecD-like"/>
    <property type="match status" value="1"/>
</dbReference>
<dbReference type="Gene3D" id="2.30.30.940">
    <property type="match status" value="1"/>
</dbReference>
<evidence type="ECO:0000313" key="6">
    <source>
        <dbReference type="EMBL" id="KJF41216.1"/>
    </source>
</evidence>
<dbReference type="InterPro" id="IPR029493">
    <property type="entry name" value="RecD2-like_HHH"/>
</dbReference>
<dbReference type="GO" id="GO:0005524">
    <property type="term" value="F:ATP binding"/>
    <property type="evidence" value="ECO:0007669"/>
    <property type="project" value="UniProtKB-KW"/>
</dbReference>
<feature type="domain" description="ATP-dependent RecD2 DNA helicase-like helix-hairpin-helix" evidence="4">
    <location>
        <begin position="103"/>
        <end position="192"/>
    </location>
</feature>
<keyword evidence="7" id="KW-1185">Reference proteome</keyword>
<name>A0A0D8J3Y6_9FIRM</name>
<dbReference type="PATRIC" id="fig|1550024.3.peg.716"/>
<proteinExistence type="predicted"/>
<dbReference type="InterPro" id="IPR050534">
    <property type="entry name" value="Coronavir_polyprotein_1ab"/>
</dbReference>
<dbReference type="GeneID" id="42855641"/>
<reference evidence="6" key="1">
    <citation type="submission" date="2015-02" db="EMBL/GenBank/DDBJ databases">
        <title>A novel member of the family Ruminococcaceae isolated from human feces.</title>
        <authorList>
            <person name="Shkoporov A.N."/>
            <person name="Chaplin A.V."/>
            <person name="Motuzova O.V."/>
            <person name="Kafarskaia L.I."/>
            <person name="Khokhlova E.V."/>
            <person name="Efimov B.A."/>
        </authorList>
    </citation>
    <scope>NUCLEOTIDE SEQUENCE [LARGE SCALE GENOMIC DNA]</scope>
    <source>
        <strain evidence="6">585-1</strain>
    </source>
</reference>
<dbReference type="RefSeq" id="WP_050004533.1">
    <property type="nucleotide sequence ID" value="NZ_JXXK01000002.1"/>
</dbReference>
<feature type="domain" description="ATP-dependent RecD2 DNA helicase SH3" evidence="5">
    <location>
        <begin position="518"/>
        <end position="588"/>
    </location>
</feature>
<dbReference type="Gene3D" id="3.40.50.300">
    <property type="entry name" value="P-loop containing nucleotide triphosphate hydrolases"/>
    <property type="match status" value="2"/>
</dbReference>
<dbReference type="Pfam" id="PF14490">
    <property type="entry name" value="HHH_RecD2"/>
    <property type="match status" value="1"/>
</dbReference>
<dbReference type="AlphaFoldDB" id="A0A0D8J3Y6"/>
<dbReference type="Proteomes" id="UP000032483">
    <property type="component" value="Unassembled WGS sequence"/>
</dbReference>